<evidence type="ECO:0000259" key="1">
    <source>
        <dbReference type="Pfam" id="PF08818"/>
    </source>
</evidence>
<name>A0A553JXC9_9ACTN</name>
<dbReference type="AlphaFoldDB" id="A0A553JXC9"/>
<evidence type="ECO:0000313" key="3">
    <source>
        <dbReference type="Proteomes" id="UP000317638"/>
    </source>
</evidence>
<proteinExistence type="predicted"/>
<dbReference type="Pfam" id="PF08818">
    <property type="entry name" value="DUF1801"/>
    <property type="match status" value="1"/>
</dbReference>
<keyword evidence="3" id="KW-1185">Reference proteome</keyword>
<accession>A0A553JXC9</accession>
<dbReference type="OrthoDB" id="5951444at2"/>
<dbReference type="RefSeq" id="WP_143939248.1">
    <property type="nucleotide sequence ID" value="NZ_VKKG01000006.1"/>
</dbReference>
<dbReference type="InterPro" id="IPR014922">
    <property type="entry name" value="YdhG-like"/>
</dbReference>
<gene>
    <name evidence="2" type="ORF">FOJ82_14765</name>
</gene>
<evidence type="ECO:0000313" key="2">
    <source>
        <dbReference type="EMBL" id="TRY17105.1"/>
    </source>
</evidence>
<dbReference type="EMBL" id="VKKG01000006">
    <property type="protein sequence ID" value="TRY17105.1"/>
    <property type="molecule type" value="Genomic_DNA"/>
</dbReference>
<reference evidence="2 3" key="1">
    <citation type="submission" date="2019-07" db="EMBL/GenBank/DDBJ databases">
        <authorList>
            <person name="Zhou L.-Y."/>
        </authorList>
    </citation>
    <scope>NUCLEOTIDE SEQUENCE [LARGE SCALE GENOMIC DNA]</scope>
    <source>
        <strain evidence="2 3">YIM 101269</strain>
    </source>
</reference>
<sequence length="140" mass="15422">MSEQKTVPTDADVQAFLETATPARRRDDGLRVAEIFRDVTGTEPVMWGPTMVGYGSYRYVSPNGRTKGEWPKVGFSPRKAQLVMYGLKDLPEGAALLPELGGYTEGAGCVYVKKLDDVDLDVLRRLVAIGWSRTDDPEPS</sequence>
<feature type="domain" description="YdhG-like" evidence="1">
    <location>
        <begin position="25"/>
        <end position="128"/>
    </location>
</feature>
<comment type="caution">
    <text evidence="2">The sequence shown here is derived from an EMBL/GenBank/DDBJ whole genome shotgun (WGS) entry which is preliminary data.</text>
</comment>
<dbReference type="Proteomes" id="UP000317638">
    <property type="component" value="Unassembled WGS sequence"/>
</dbReference>
<organism evidence="2 3">
    <name type="scientific">Tessaracoccus rhinocerotis</name>
    <dbReference type="NCBI Taxonomy" id="1689449"/>
    <lineage>
        <taxon>Bacteria</taxon>
        <taxon>Bacillati</taxon>
        <taxon>Actinomycetota</taxon>
        <taxon>Actinomycetes</taxon>
        <taxon>Propionibacteriales</taxon>
        <taxon>Propionibacteriaceae</taxon>
        <taxon>Tessaracoccus</taxon>
    </lineage>
</organism>
<protein>
    <submittedName>
        <fullName evidence="2">DUF1801 domain-containing protein</fullName>
    </submittedName>
</protein>